<feature type="compositionally biased region" description="Basic residues" evidence="1">
    <location>
        <begin position="84"/>
        <end position="123"/>
    </location>
</feature>
<feature type="non-terminal residue" evidence="2">
    <location>
        <position position="176"/>
    </location>
</feature>
<gene>
    <name evidence="2" type="ORF">AVDCRST_MAG83-1613</name>
</gene>
<evidence type="ECO:0000256" key="1">
    <source>
        <dbReference type="SAM" id="MobiDB-lite"/>
    </source>
</evidence>
<dbReference type="EMBL" id="CADCTE010000097">
    <property type="protein sequence ID" value="CAA9241649.1"/>
    <property type="molecule type" value="Genomic_DNA"/>
</dbReference>
<organism evidence="2">
    <name type="scientific">uncultured Arthrobacter sp</name>
    <dbReference type="NCBI Taxonomy" id="114050"/>
    <lineage>
        <taxon>Bacteria</taxon>
        <taxon>Bacillati</taxon>
        <taxon>Actinomycetota</taxon>
        <taxon>Actinomycetes</taxon>
        <taxon>Micrococcales</taxon>
        <taxon>Micrococcaceae</taxon>
        <taxon>Arthrobacter</taxon>
        <taxon>environmental samples</taxon>
    </lineage>
</organism>
<feature type="compositionally biased region" description="Basic residues" evidence="1">
    <location>
        <begin position="148"/>
        <end position="176"/>
    </location>
</feature>
<feature type="compositionally biased region" description="Pro residues" evidence="1">
    <location>
        <begin position="10"/>
        <end position="19"/>
    </location>
</feature>
<name>A0A6J4I5F9_9MICC</name>
<reference evidence="2" key="1">
    <citation type="submission" date="2020-02" db="EMBL/GenBank/DDBJ databases">
        <authorList>
            <person name="Meier V. D."/>
        </authorList>
    </citation>
    <scope>NUCLEOTIDE SEQUENCE</scope>
    <source>
        <strain evidence="2">AVDCRST_MAG83</strain>
    </source>
</reference>
<protein>
    <submittedName>
        <fullName evidence="2">Membrane protein mosC</fullName>
    </submittedName>
</protein>
<dbReference type="AlphaFoldDB" id="A0A6J4I5F9"/>
<evidence type="ECO:0000313" key="2">
    <source>
        <dbReference type="EMBL" id="CAA9241649.1"/>
    </source>
</evidence>
<proteinExistence type="predicted"/>
<accession>A0A6J4I5F9</accession>
<feature type="non-terminal residue" evidence="2">
    <location>
        <position position="1"/>
    </location>
</feature>
<sequence>DRHVRSSPPAGGPPGPPCPGRRCRPVLHQWRTVREHPAALPGNQGRPGSGQSRVRPGRRLLPAGSTAGGTGRRNPDPALPLLPGRRRRHRPDRDRRRRGRIRRVLARPCRRAPSRRRHGRPHGRRPELPRPARPTALRALDPQLLPRRLVHRGHDRRTHGRRGGRPGHTARRAPER</sequence>
<feature type="region of interest" description="Disordered" evidence="1">
    <location>
        <begin position="1"/>
        <end position="176"/>
    </location>
</feature>